<evidence type="ECO:0000256" key="5">
    <source>
        <dbReference type="ARBA" id="ARBA00047960"/>
    </source>
</evidence>
<proteinExistence type="inferred from homology"/>
<keyword evidence="9" id="KW-1185">Reference proteome</keyword>
<evidence type="ECO:0000256" key="1">
    <source>
        <dbReference type="ARBA" id="ARBA00003701"/>
    </source>
</evidence>
<evidence type="ECO:0000256" key="3">
    <source>
        <dbReference type="ARBA" id="ARBA00012452"/>
    </source>
</evidence>
<dbReference type="Pfam" id="PF02798">
    <property type="entry name" value="GST_N"/>
    <property type="match status" value="1"/>
</dbReference>
<dbReference type="Pfam" id="PF14497">
    <property type="entry name" value="GST_C_3"/>
    <property type="match status" value="1"/>
</dbReference>
<comment type="function">
    <text evidence="1">Conjugation of reduced glutathione to a wide number of exogenous and endogenous hydrophobic electrophiles.</text>
</comment>
<dbReference type="InterPro" id="IPR040079">
    <property type="entry name" value="Glutathione_S-Trfase"/>
</dbReference>
<protein>
    <recommendedName>
        <fullName evidence="3">glutathione transferase</fullName>
        <ecNumber evidence="3">2.5.1.18</ecNumber>
    </recommendedName>
</protein>
<gene>
    <name evidence="8" type="ORF">PPRIM_AZ9-3.1.T1100025</name>
</gene>
<dbReference type="EC" id="2.5.1.18" evidence="3"/>
<accession>A0A8S1P8U7</accession>
<dbReference type="InterPro" id="IPR004046">
    <property type="entry name" value="GST_C"/>
</dbReference>
<dbReference type="SFLD" id="SFLDG00363">
    <property type="entry name" value="AMPS_(cytGST):_Alpha-__Mu-__Pi"/>
    <property type="match status" value="1"/>
</dbReference>
<dbReference type="GO" id="GO:0004364">
    <property type="term" value="F:glutathione transferase activity"/>
    <property type="evidence" value="ECO:0007669"/>
    <property type="project" value="UniProtKB-EC"/>
</dbReference>
<organism evidence="8 9">
    <name type="scientific">Paramecium primaurelia</name>
    <dbReference type="NCBI Taxonomy" id="5886"/>
    <lineage>
        <taxon>Eukaryota</taxon>
        <taxon>Sar</taxon>
        <taxon>Alveolata</taxon>
        <taxon>Ciliophora</taxon>
        <taxon>Intramacronucleata</taxon>
        <taxon>Oligohymenophorea</taxon>
        <taxon>Peniculida</taxon>
        <taxon>Parameciidae</taxon>
        <taxon>Paramecium</taxon>
    </lineage>
</organism>
<comment type="catalytic activity">
    <reaction evidence="5">
        <text>RX + glutathione = an S-substituted glutathione + a halide anion + H(+)</text>
        <dbReference type="Rhea" id="RHEA:16437"/>
        <dbReference type="ChEBI" id="CHEBI:15378"/>
        <dbReference type="ChEBI" id="CHEBI:16042"/>
        <dbReference type="ChEBI" id="CHEBI:17792"/>
        <dbReference type="ChEBI" id="CHEBI:57925"/>
        <dbReference type="ChEBI" id="CHEBI:90779"/>
        <dbReference type="EC" id="2.5.1.18"/>
    </reaction>
</comment>
<dbReference type="SFLD" id="SFLDG01205">
    <property type="entry name" value="AMPS.1"/>
    <property type="match status" value="1"/>
</dbReference>
<evidence type="ECO:0000256" key="2">
    <source>
        <dbReference type="ARBA" id="ARBA00005861"/>
    </source>
</evidence>
<dbReference type="Proteomes" id="UP000688137">
    <property type="component" value="Unassembled WGS sequence"/>
</dbReference>
<feature type="domain" description="GST C-terminal" evidence="7">
    <location>
        <begin position="89"/>
        <end position="209"/>
    </location>
</feature>
<dbReference type="EMBL" id="CAJJDM010000113">
    <property type="protein sequence ID" value="CAD8099556.1"/>
    <property type="molecule type" value="Genomic_DNA"/>
</dbReference>
<name>A0A8S1P8U7_PARPR</name>
<evidence type="ECO:0000259" key="7">
    <source>
        <dbReference type="PROSITE" id="PS50405"/>
    </source>
</evidence>
<dbReference type="GO" id="GO:0006749">
    <property type="term" value="P:glutathione metabolic process"/>
    <property type="evidence" value="ECO:0007669"/>
    <property type="project" value="TreeGrafter"/>
</dbReference>
<dbReference type="OMA" id="ICDFHIY"/>
<dbReference type="PROSITE" id="PS50405">
    <property type="entry name" value="GST_CTER"/>
    <property type="match status" value="1"/>
</dbReference>
<dbReference type="PANTHER" id="PTHR11571">
    <property type="entry name" value="GLUTATHIONE S-TRANSFERASE"/>
    <property type="match status" value="1"/>
</dbReference>
<evidence type="ECO:0000313" key="8">
    <source>
        <dbReference type="EMBL" id="CAD8099556.1"/>
    </source>
</evidence>
<dbReference type="AlphaFoldDB" id="A0A8S1P8U7"/>
<evidence type="ECO:0000259" key="6">
    <source>
        <dbReference type="PROSITE" id="PS50404"/>
    </source>
</evidence>
<dbReference type="SFLD" id="SFLDS00019">
    <property type="entry name" value="Glutathione_Transferase_(cytos"/>
    <property type="match status" value="1"/>
</dbReference>
<dbReference type="PANTHER" id="PTHR11571:SF222">
    <property type="entry name" value="GLUTATHIONE TRANSFERASE"/>
    <property type="match status" value="1"/>
</dbReference>
<dbReference type="PROSITE" id="PS50404">
    <property type="entry name" value="GST_NTER"/>
    <property type="match status" value="1"/>
</dbReference>
<sequence length="218" mass="25423">MDNKVVLGYWAIRGLAQPIRSFLEYIELPYEDKRYTDPQEWFGKDDQTFNSPFTNLPYLKDGDHTVFESDAIYYYVAHKANKPELLGKDAKQQTMVATIRGVIADLKSSFLGWAYGSKETAEAKKEAMLQETGEFFRAFNTTLERSTWLTGDTITYVDFVLWEYVDEFLVLAPEVITSKPKLVEFHNRISEFPQIKKYLENPNYIKRPFNSPPYAVFF</sequence>
<evidence type="ECO:0000256" key="4">
    <source>
        <dbReference type="ARBA" id="ARBA00022679"/>
    </source>
</evidence>
<evidence type="ECO:0000313" key="9">
    <source>
        <dbReference type="Proteomes" id="UP000688137"/>
    </source>
</evidence>
<dbReference type="InterPro" id="IPR010987">
    <property type="entry name" value="Glutathione-S-Trfase_C-like"/>
</dbReference>
<feature type="domain" description="GST N-terminal" evidence="6">
    <location>
        <begin position="3"/>
        <end position="84"/>
    </location>
</feature>
<dbReference type="InterPro" id="IPR050213">
    <property type="entry name" value="GST_superfamily"/>
</dbReference>
<comment type="similarity">
    <text evidence="2">Belongs to the GST superfamily. Mu family.</text>
</comment>
<dbReference type="InterPro" id="IPR004045">
    <property type="entry name" value="Glutathione_S-Trfase_N"/>
</dbReference>
<reference evidence="8" key="1">
    <citation type="submission" date="2021-01" db="EMBL/GenBank/DDBJ databases">
        <authorList>
            <consortium name="Genoscope - CEA"/>
            <person name="William W."/>
        </authorList>
    </citation>
    <scope>NUCLEOTIDE SEQUENCE</scope>
</reference>
<comment type="caution">
    <text evidence="8">The sequence shown here is derived from an EMBL/GenBank/DDBJ whole genome shotgun (WGS) entry which is preliminary data.</text>
</comment>
<keyword evidence="4" id="KW-0808">Transferase</keyword>